<evidence type="ECO:0000313" key="7">
    <source>
        <dbReference type="EnsemblProtists" id="Phyra86191"/>
    </source>
</evidence>
<dbReference type="InterPro" id="IPR031825">
    <property type="entry name" value="RXLR"/>
</dbReference>
<feature type="chain" id="PRO_5028500763" description="RxLR effector protein" evidence="5">
    <location>
        <begin position="24"/>
        <end position="158"/>
    </location>
</feature>
<keyword evidence="8" id="KW-1185">Reference proteome</keyword>
<dbReference type="VEuPathDB" id="FungiDB:KRP23_158"/>
<comment type="domain">
    <text evidence="5">The RxLR-dEER motif acts to carry the protein into the host cell cytoplasm through binding to cell surface phosphatidylinositol-3-phosphate.</text>
</comment>
<dbReference type="InParanoid" id="H3H695"/>
<feature type="signal peptide" evidence="5">
    <location>
        <begin position="1"/>
        <end position="23"/>
    </location>
</feature>
<evidence type="ECO:0000256" key="5">
    <source>
        <dbReference type="RuleBase" id="RU367124"/>
    </source>
</evidence>
<dbReference type="EMBL" id="DS566516">
    <property type="status" value="NOT_ANNOTATED_CDS"/>
    <property type="molecule type" value="Genomic_DNA"/>
</dbReference>
<evidence type="ECO:0000256" key="6">
    <source>
        <dbReference type="SAM" id="MobiDB-lite"/>
    </source>
</evidence>
<proteinExistence type="inferred from homology"/>
<dbReference type="VEuPathDB" id="FungiDB:KRP22_10269"/>
<evidence type="ECO:0000256" key="2">
    <source>
        <dbReference type="ARBA" id="ARBA00010400"/>
    </source>
</evidence>
<feature type="compositionally biased region" description="Acidic residues" evidence="6">
    <location>
        <begin position="59"/>
        <end position="82"/>
    </location>
</feature>
<evidence type="ECO:0000313" key="8">
    <source>
        <dbReference type="Proteomes" id="UP000005238"/>
    </source>
</evidence>
<dbReference type="Proteomes" id="UP000005238">
    <property type="component" value="Unassembled WGS sequence"/>
</dbReference>
<dbReference type="EnsemblProtists" id="Phyra86191">
    <property type="protein sequence ID" value="Phyra86191"/>
    <property type="gene ID" value="Phyra86191"/>
</dbReference>
<organism evidence="7 8">
    <name type="scientific">Phytophthora ramorum</name>
    <name type="common">Sudden oak death agent</name>
    <dbReference type="NCBI Taxonomy" id="164328"/>
    <lineage>
        <taxon>Eukaryota</taxon>
        <taxon>Sar</taxon>
        <taxon>Stramenopiles</taxon>
        <taxon>Oomycota</taxon>
        <taxon>Peronosporomycetes</taxon>
        <taxon>Peronosporales</taxon>
        <taxon>Peronosporaceae</taxon>
        <taxon>Phytophthora</taxon>
    </lineage>
</organism>
<evidence type="ECO:0000256" key="4">
    <source>
        <dbReference type="ARBA" id="ARBA00022729"/>
    </source>
</evidence>
<comment type="similarity">
    <text evidence="2 5">Belongs to the RxLR effector family.</text>
</comment>
<sequence length="158" mass="17313">MRLHYVLLLASAALLSTIDASLAITSSKTSTLSSPAAARSLFVEQHNIVSKRLLRAETTADEDEEEEEEGEEEGENEEEDEERGITLPSSATKKIAKLAMSSDEIARIQAKLDRVFKGIQLDKKNSYLFGDANLRKWAQNALNMHGNSETASAAMLST</sequence>
<evidence type="ECO:0000256" key="3">
    <source>
        <dbReference type="ARBA" id="ARBA00022525"/>
    </source>
</evidence>
<feature type="region of interest" description="Disordered" evidence="6">
    <location>
        <begin position="53"/>
        <end position="89"/>
    </location>
</feature>
<protein>
    <recommendedName>
        <fullName evidence="5">RxLR effector protein</fullName>
    </recommendedName>
</protein>
<comment type="subcellular location">
    <subcellularLocation>
        <location evidence="1 5">Secreted</location>
    </subcellularLocation>
</comment>
<dbReference type="AlphaFoldDB" id="H3H695"/>
<comment type="function">
    <text evidence="5">Effector that suppresses plant defense responses during pathogen infection.</text>
</comment>
<name>H3H695_PHYRM</name>
<dbReference type="GO" id="GO:0005576">
    <property type="term" value="C:extracellular region"/>
    <property type="evidence" value="ECO:0007669"/>
    <property type="project" value="UniProtKB-SubCell"/>
</dbReference>
<keyword evidence="3 5" id="KW-0964">Secreted</keyword>
<keyword evidence="4 5" id="KW-0732">Signal</keyword>
<reference evidence="8" key="1">
    <citation type="journal article" date="2006" name="Science">
        <title>Phytophthora genome sequences uncover evolutionary origins and mechanisms of pathogenesis.</title>
        <authorList>
            <person name="Tyler B.M."/>
            <person name="Tripathy S."/>
            <person name="Zhang X."/>
            <person name="Dehal P."/>
            <person name="Jiang R.H."/>
            <person name="Aerts A."/>
            <person name="Arredondo F.D."/>
            <person name="Baxter L."/>
            <person name="Bensasson D."/>
            <person name="Beynon J.L."/>
            <person name="Chapman J."/>
            <person name="Damasceno C.M."/>
            <person name="Dorrance A.E."/>
            <person name="Dou D."/>
            <person name="Dickerman A.W."/>
            <person name="Dubchak I.L."/>
            <person name="Garbelotto M."/>
            <person name="Gijzen M."/>
            <person name="Gordon S.G."/>
            <person name="Govers F."/>
            <person name="Grunwald N.J."/>
            <person name="Huang W."/>
            <person name="Ivors K.L."/>
            <person name="Jones R.W."/>
            <person name="Kamoun S."/>
            <person name="Krampis K."/>
            <person name="Lamour K.H."/>
            <person name="Lee M.K."/>
            <person name="McDonald W.H."/>
            <person name="Medina M."/>
            <person name="Meijer H.J."/>
            <person name="Nordberg E.K."/>
            <person name="Maclean D.J."/>
            <person name="Ospina-Giraldo M.D."/>
            <person name="Morris P.F."/>
            <person name="Phuntumart V."/>
            <person name="Putnam N.H."/>
            <person name="Rash S."/>
            <person name="Rose J.K."/>
            <person name="Sakihama Y."/>
            <person name="Salamov A.A."/>
            <person name="Savidor A."/>
            <person name="Scheuring C.F."/>
            <person name="Smith B.M."/>
            <person name="Sobral B.W."/>
            <person name="Terry A."/>
            <person name="Torto-Alalibo T.A."/>
            <person name="Win J."/>
            <person name="Xu Z."/>
            <person name="Zhang H."/>
            <person name="Grigoriev I.V."/>
            <person name="Rokhsar D.S."/>
            <person name="Boore J.L."/>
        </authorList>
    </citation>
    <scope>NUCLEOTIDE SEQUENCE [LARGE SCALE GENOMIC DNA]</scope>
    <source>
        <strain evidence="8">Pr102</strain>
    </source>
</reference>
<dbReference type="HOGENOM" id="CLU_1672739_0_0_1"/>
<accession>H3H695</accession>
<dbReference type="Pfam" id="PF16810">
    <property type="entry name" value="RXLR"/>
    <property type="match status" value="1"/>
</dbReference>
<reference evidence="7" key="2">
    <citation type="submission" date="2015-06" db="UniProtKB">
        <authorList>
            <consortium name="EnsemblProtists"/>
        </authorList>
    </citation>
    <scope>IDENTIFICATION</scope>
    <source>
        <strain evidence="7">Pr102</strain>
    </source>
</reference>
<evidence type="ECO:0000256" key="1">
    <source>
        <dbReference type="ARBA" id="ARBA00004613"/>
    </source>
</evidence>